<proteinExistence type="predicted"/>
<dbReference type="GO" id="GO:0008270">
    <property type="term" value="F:zinc ion binding"/>
    <property type="evidence" value="ECO:0007669"/>
    <property type="project" value="UniProtKB-KW"/>
</dbReference>
<keyword evidence="1" id="KW-0479">Metal-binding</keyword>
<dbReference type="PROSITE" id="PS50157">
    <property type="entry name" value="ZINC_FINGER_C2H2_2"/>
    <property type="match status" value="1"/>
</dbReference>
<dbReference type="InterPro" id="IPR013087">
    <property type="entry name" value="Znf_C2H2_type"/>
</dbReference>
<evidence type="ECO:0000256" key="1">
    <source>
        <dbReference type="PROSITE-ProRule" id="PRU00042"/>
    </source>
</evidence>
<dbReference type="SUPFAM" id="SSF57667">
    <property type="entry name" value="beta-beta-alpha zinc fingers"/>
    <property type="match status" value="1"/>
</dbReference>
<dbReference type="AlphaFoldDB" id="A0A835ESA6"/>
<feature type="region of interest" description="Disordered" evidence="2">
    <location>
        <begin position="1"/>
        <end position="21"/>
    </location>
</feature>
<dbReference type="SMART" id="SM00355">
    <property type="entry name" value="ZnF_C2H2"/>
    <property type="match status" value="1"/>
</dbReference>
<protein>
    <recommendedName>
        <fullName evidence="3">C2H2-type domain-containing protein</fullName>
    </recommendedName>
</protein>
<evidence type="ECO:0000313" key="5">
    <source>
        <dbReference type="Proteomes" id="UP000636709"/>
    </source>
</evidence>
<keyword evidence="1" id="KW-0863">Zinc-finger</keyword>
<keyword evidence="1" id="KW-0862">Zinc</keyword>
<name>A0A835ESA6_9POAL</name>
<dbReference type="InterPro" id="IPR036236">
    <property type="entry name" value="Znf_C2H2_sf"/>
</dbReference>
<dbReference type="Proteomes" id="UP000636709">
    <property type="component" value="Unassembled WGS sequence"/>
</dbReference>
<dbReference type="EMBL" id="JACEFO010001762">
    <property type="protein sequence ID" value="KAF8707172.1"/>
    <property type="molecule type" value="Genomic_DNA"/>
</dbReference>
<sequence length="174" mass="19355">MDSSTSLPPRRRLATDDGDLEEGEFFRTTDLRRVMALHQMPTPPLSFSEQAQLLHQLAAAPPLPQVPQLVASQRADQPRREYTYKKKCADYVCRKCQKVFSTGYALGGHMRVHFTGPPIGPTRKSKEKSLALLPVEHDIVVPSSPDISLTLSIKTPSPVLAGRLVRLFGIDIRV</sequence>
<evidence type="ECO:0000313" key="4">
    <source>
        <dbReference type="EMBL" id="KAF8707172.1"/>
    </source>
</evidence>
<feature type="domain" description="C2H2-type" evidence="3">
    <location>
        <begin position="91"/>
        <end position="118"/>
    </location>
</feature>
<keyword evidence="5" id="KW-1185">Reference proteome</keyword>
<dbReference type="Pfam" id="PF13912">
    <property type="entry name" value="zf-C2H2_6"/>
    <property type="match status" value="1"/>
</dbReference>
<reference evidence="4" key="1">
    <citation type="submission" date="2020-07" db="EMBL/GenBank/DDBJ databases">
        <title>Genome sequence and genetic diversity analysis of an under-domesticated orphan crop, white fonio (Digitaria exilis).</title>
        <authorList>
            <person name="Bennetzen J.L."/>
            <person name="Chen S."/>
            <person name="Ma X."/>
            <person name="Wang X."/>
            <person name="Yssel A.E.J."/>
            <person name="Chaluvadi S.R."/>
            <person name="Johnson M."/>
            <person name="Gangashetty P."/>
            <person name="Hamidou F."/>
            <person name="Sanogo M.D."/>
            <person name="Zwaenepoel A."/>
            <person name="Wallace J."/>
            <person name="Van De Peer Y."/>
            <person name="Van Deynze A."/>
        </authorList>
    </citation>
    <scope>NUCLEOTIDE SEQUENCE</scope>
    <source>
        <tissue evidence="4">Leaves</tissue>
    </source>
</reference>
<dbReference type="PROSITE" id="PS00028">
    <property type="entry name" value="ZINC_FINGER_C2H2_1"/>
    <property type="match status" value="1"/>
</dbReference>
<accession>A0A835ESA6</accession>
<dbReference type="Gene3D" id="3.30.160.60">
    <property type="entry name" value="Classic Zinc Finger"/>
    <property type="match status" value="1"/>
</dbReference>
<evidence type="ECO:0000256" key="2">
    <source>
        <dbReference type="SAM" id="MobiDB-lite"/>
    </source>
</evidence>
<gene>
    <name evidence="4" type="ORF">HU200_030418</name>
</gene>
<comment type="caution">
    <text evidence="4">The sequence shown here is derived from an EMBL/GenBank/DDBJ whole genome shotgun (WGS) entry which is preliminary data.</text>
</comment>
<dbReference type="OrthoDB" id="695877at2759"/>
<evidence type="ECO:0000259" key="3">
    <source>
        <dbReference type="PROSITE" id="PS50157"/>
    </source>
</evidence>
<organism evidence="4 5">
    <name type="scientific">Digitaria exilis</name>
    <dbReference type="NCBI Taxonomy" id="1010633"/>
    <lineage>
        <taxon>Eukaryota</taxon>
        <taxon>Viridiplantae</taxon>
        <taxon>Streptophyta</taxon>
        <taxon>Embryophyta</taxon>
        <taxon>Tracheophyta</taxon>
        <taxon>Spermatophyta</taxon>
        <taxon>Magnoliopsida</taxon>
        <taxon>Liliopsida</taxon>
        <taxon>Poales</taxon>
        <taxon>Poaceae</taxon>
        <taxon>PACMAD clade</taxon>
        <taxon>Panicoideae</taxon>
        <taxon>Panicodae</taxon>
        <taxon>Paniceae</taxon>
        <taxon>Anthephorinae</taxon>
        <taxon>Digitaria</taxon>
    </lineage>
</organism>